<name>A0A2P2PI22_RHIMU</name>
<proteinExistence type="predicted"/>
<dbReference type="AlphaFoldDB" id="A0A2P2PI22"/>
<sequence length="74" mass="8571">MQSLIENKLSEETKLYLLPHLIPQSPRQKVYSATRSFTFIQILPISSCQSCIQRFPNYNAYISPSCKWHPLLDG</sequence>
<accession>A0A2P2PI22</accession>
<organism evidence="1">
    <name type="scientific">Rhizophora mucronata</name>
    <name type="common">Asiatic mangrove</name>
    <dbReference type="NCBI Taxonomy" id="61149"/>
    <lineage>
        <taxon>Eukaryota</taxon>
        <taxon>Viridiplantae</taxon>
        <taxon>Streptophyta</taxon>
        <taxon>Embryophyta</taxon>
        <taxon>Tracheophyta</taxon>
        <taxon>Spermatophyta</taxon>
        <taxon>Magnoliopsida</taxon>
        <taxon>eudicotyledons</taxon>
        <taxon>Gunneridae</taxon>
        <taxon>Pentapetalae</taxon>
        <taxon>rosids</taxon>
        <taxon>fabids</taxon>
        <taxon>Malpighiales</taxon>
        <taxon>Rhizophoraceae</taxon>
        <taxon>Rhizophora</taxon>
    </lineage>
</organism>
<dbReference type="EMBL" id="GGEC01073940">
    <property type="protein sequence ID" value="MBX54424.1"/>
    <property type="molecule type" value="Transcribed_RNA"/>
</dbReference>
<protein>
    <submittedName>
        <fullName evidence="1">Uncharacterized protein</fullName>
    </submittedName>
</protein>
<reference evidence="1" key="1">
    <citation type="submission" date="2018-02" db="EMBL/GenBank/DDBJ databases">
        <title>Rhizophora mucronata_Transcriptome.</title>
        <authorList>
            <person name="Meera S.P."/>
            <person name="Sreeshan A."/>
            <person name="Augustine A."/>
        </authorList>
    </citation>
    <scope>NUCLEOTIDE SEQUENCE</scope>
    <source>
        <tissue evidence="1">Leaf</tissue>
    </source>
</reference>
<evidence type="ECO:0000313" key="1">
    <source>
        <dbReference type="EMBL" id="MBX54424.1"/>
    </source>
</evidence>